<dbReference type="OrthoDB" id="4947997at2"/>
<name>A0A024H7K3_9MICC</name>
<reference evidence="2" key="1">
    <citation type="journal article" date="2014" name="Genome Announc.">
        <title>Genome Sequence of Arthrobacter siccitolerans 4J27, a Xeroprotectant-Producing Desiccation-Tolerant Microorganism.</title>
        <authorList>
            <person name="Manzanera M."/>
            <person name="Santa-Cruz-Calvo L."/>
            <person name="Vilchez J.I."/>
            <person name="Garcia-Fontana C."/>
            <person name="Silva-Castro G.A."/>
            <person name="Calvo C."/>
            <person name="Gonzalez-Lopez J."/>
        </authorList>
    </citation>
    <scope>NUCLEOTIDE SEQUENCE [LARGE SCALE GENOMIC DNA]</scope>
    <source>
        <strain evidence="2">4J27</strain>
    </source>
</reference>
<dbReference type="RefSeq" id="WP_050056582.1">
    <property type="nucleotide sequence ID" value="NZ_CAQI01000053.1"/>
</dbReference>
<evidence type="ECO:0000313" key="1">
    <source>
        <dbReference type="EMBL" id="CCQ47754.1"/>
    </source>
</evidence>
<dbReference type="Proteomes" id="UP000035722">
    <property type="component" value="Unassembled WGS sequence"/>
</dbReference>
<sequence>MPATHFEQFIAEAVVADREPGLGLRRDELYGLYTSWCLLQKEQLQAPEALWDALHAHGINPDSNNLSMTGPAAADYIVASAPDLV</sequence>
<gene>
    <name evidence="1" type="ORF">ARTSIC4J27_3750</name>
</gene>
<comment type="caution">
    <text evidence="1">The sequence shown here is derived from an EMBL/GenBank/DDBJ whole genome shotgun (WGS) entry which is preliminary data.</text>
</comment>
<organism evidence="1 2">
    <name type="scientific">Pseudarthrobacter siccitolerans</name>
    <dbReference type="NCBI Taxonomy" id="861266"/>
    <lineage>
        <taxon>Bacteria</taxon>
        <taxon>Bacillati</taxon>
        <taxon>Actinomycetota</taxon>
        <taxon>Actinomycetes</taxon>
        <taxon>Micrococcales</taxon>
        <taxon>Micrococcaceae</taxon>
        <taxon>Pseudarthrobacter</taxon>
    </lineage>
</organism>
<protein>
    <recommendedName>
        <fullName evidence="3">DNA primase/nucleoside triphosphatase C-terminal domain-containing protein</fullName>
    </recommendedName>
</protein>
<evidence type="ECO:0008006" key="3">
    <source>
        <dbReference type="Google" id="ProtNLM"/>
    </source>
</evidence>
<dbReference type="EMBL" id="CAQI01000053">
    <property type="protein sequence ID" value="CCQ47754.1"/>
    <property type="molecule type" value="Genomic_DNA"/>
</dbReference>
<accession>A0A024H7K3</accession>
<proteinExistence type="predicted"/>
<evidence type="ECO:0000313" key="2">
    <source>
        <dbReference type="Proteomes" id="UP000035722"/>
    </source>
</evidence>
<keyword evidence="2" id="KW-1185">Reference proteome</keyword>
<dbReference type="AlphaFoldDB" id="A0A024H7K3"/>